<evidence type="ECO:0000313" key="4">
    <source>
        <dbReference type="EMBL" id="AOT58595.1"/>
    </source>
</evidence>
<dbReference type="InterPro" id="IPR012347">
    <property type="entry name" value="Ferritin-like"/>
</dbReference>
<feature type="transmembrane region" description="Helical" evidence="2">
    <location>
        <begin position="57"/>
        <end position="79"/>
    </location>
</feature>
<keyword evidence="2" id="KW-1133">Transmembrane helix</keyword>
<evidence type="ECO:0000256" key="1">
    <source>
        <dbReference type="SAM" id="MobiDB-lite"/>
    </source>
</evidence>
<feature type="region of interest" description="Disordered" evidence="1">
    <location>
        <begin position="1"/>
        <end position="47"/>
    </location>
</feature>
<feature type="region of interest" description="Disordered" evidence="1">
    <location>
        <begin position="170"/>
        <end position="207"/>
    </location>
</feature>
<gene>
    <name evidence="4" type="ORF">A4G23_01408</name>
</gene>
<evidence type="ECO:0000259" key="3">
    <source>
        <dbReference type="Pfam" id="PF03713"/>
    </source>
</evidence>
<feature type="compositionally biased region" description="Gly residues" evidence="1">
    <location>
        <begin position="170"/>
        <end position="206"/>
    </location>
</feature>
<dbReference type="Gene3D" id="1.20.1260.10">
    <property type="match status" value="1"/>
</dbReference>
<feature type="compositionally biased region" description="Low complexity" evidence="1">
    <location>
        <begin position="7"/>
        <end position="35"/>
    </location>
</feature>
<proteinExistence type="predicted"/>
<dbReference type="PATRIC" id="fig|285473.5.peg.1466"/>
<keyword evidence="2" id="KW-0812">Transmembrane</keyword>
<feature type="domain" description="DUF305" evidence="3">
    <location>
        <begin position="99"/>
        <end position="279"/>
    </location>
</feature>
<reference evidence="4 5" key="1">
    <citation type="submission" date="2016-09" db="EMBL/GenBank/DDBJ databases">
        <title>Streptomyces rubrolavendulae MJM4426 Genome sequencing and assembly.</title>
        <authorList>
            <person name="Kim J.-G."/>
        </authorList>
    </citation>
    <scope>NUCLEOTIDE SEQUENCE [LARGE SCALE GENOMIC DNA]</scope>
    <source>
        <strain evidence="4 5">MJM4426</strain>
    </source>
</reference>
<dbReference type="Proteomes" id="UP000095349">
    <property type="component" value="Chromosome"/>
</dbReference>
<organism evidence="4 5">
    <name type="scientific">Streptomyces rubrolavendulae</name>
    <dbReference type="NCBI Taxonomy" id="285473"/>
    <lineage>
        <taxon>Bacteria</taxon>
        <taxon>Bacillati</taxon>
        <taxon>Actinomycetota</taxon>
        <taxon>Actinomycetes</taxon>
        <taxon>Kitasatosporales</taxon>
        <taxon>Streptomycetaceae</taxon>
        <taxon>Streptomyces</taxon>
    </lineage>
</organism>
<dbReference type="STRING" id="285473.A4G23_01408"/>
<dbReference type="EMBL" id="CP017316">
    <property type="protein sequence ID" value="AOT58595.1"/>
    <property type="molecule type" value="Genomic_DNA"/>
</dbReference>
<name>A0A1D8FZG3_9ACTN</name>
<dbReference type="KEGG" id="srn:A4G23_01408"/>
<dbReference type="PANTHER" id="PTHR36933:SF1">
    <property type="entry name" value="SLL0788 PROTEIN"/>
    <property type="match status" value="1"/>
</dbReference>
<accession>A0A1D8FZG3</accession>
<evidence type="ECO:0000313" key="5">
    <source>
        <dbReference type="Proteomes" id="UP000095349"/>
    </source>
</evidence>
<keyword evidence="2" id="KW-0472">Membrane</keyword>
<dbReference type="AlphaFoldDB" id="A0A1D8FZG3"/>
<keyword evidence="5" id="KW-1185">Reference proteome</keyword>
<dbReference type="Pfam" id="PF03713">
    <property type="entry name" value="DUF305"/>
    <property type="match status" value="1"/>
</dbReference>
<sequence length="289" mass="28773">MTPRTGPGPAAGREPESGAESGAGVESGAGAESESGAGGAGSPVGAVTRTGPGGRTLWFAAGAVALALLFAGWATVTALGRDGAGPSAASAVPGADSADAGFARDMSVHHQQAVEMSFAVRDRTDDEEVRRLAYDIANTQANQRGMMLGWLDLWGLPKAAPDREPMAWMGGGDGAAHGGGDGHGGHTSGGATGGGPEGGPAGGGALMPGMATRAELERLRAADGVAAEVLYLQLMIDHHEGGVAMARGCVDACRVDVQRGLARGMVDAQQSEIDLMTGLLAARGARPRG</sequence>
<dbReference type="InterPro" id="IPR005183">
    <property type="entry name" value="DUF305_CopM-like"/>
</dbReference>
<evidence type="ECO:0000256" key="2">
    <source>
        <dbReference type="SAM" id="Phobius"/>
    </source>
</evidence>
<dbReference type="PANTHER" id="PTHR36933">
    <property type="entry name" value="SLL0788 PROTEIN"/>
    <property type="match status" value="1"/>
</dbReference>
<protein>
    <recommendedName>
        <fullName evidence="3">DUF305 domain-containing protein</fullName>
    </recommendedName>
</protein>